<dbReference type="Pfam" id="PF00290">
    <property type="entry name" value="Trp_syntA"/>
    <property type="match status" value="1"/>
</dbReference>
<evidence type="ECO:0000256" key="1">
    <source>
        <dbReference type="ARBA" id="ARBA00003365"/>
    </source>
</evidence>
<dbReference type="PANTHER" id="PTHR43406:SF1">
    <property type="entry name" value="TRYPTOPHAN SYNTHASE ALPHA CHAIN, CHLOROPLASTIC"/>
    <property type="match status" value="1"/>
</dbReference>
<evidence type="ECO:0000313" key="12">
    <source>
        <dbReference type="Proteomes" id="UP000050277"/>
    </source>
</evidence>
<keyword evidence="6 9" id="KW-0057">Aromatic amino acid biosynthesis</keyword>
<comment type="pathway">
    <text evidence="2 9">Amino-acid biosynthesis; L-tryptophan biosynthesis; L-tryptophan from chorismate: step 5/5.</text>
</comment>
<dbReference type="RefSeq" id="WP_054536022.1">
    <property type="nucleotide sequence ID" value="NZ_LGKP01000026.1"/>
</dbReference>
<dbReference type="PANTHER" id="PTHR43406">
    <property type="entry name" value="TRYPTOPHAN SYNTHASE, ALPHA CHAIN"/>
    <property type="match status" value="1"/>
</dbReference>
<protein>
    <recommendedName>
        <fullName evidence="9">Tryptophan synthase alpha chain</fullName>
        <ecNumber evidence="9">4.2.1.20</ecNumber>
    </recommendedName>
</protein>
<evidence type="ECO:0000256" key="9">
    <source>
        <dbReference type="HAMAP-Rule" id="MF_00131"/>
    </source>
</evidence>
<keyword evidence="7 9" id="KW-0456">Lyase</keyword>
<dbReference type="GO" id="GO:0005829">
    <property type="term" value="C:cytosol"/>
    <property type="evidence" value="ECO:0007669"/>
    <property type="project" value="TreeGrafter"/>
</dbReference>
<dbReference type="InterPro" id="IPR018204">
    <property type="entry name" value="Trp_synthase_alpha_AS"/>
</dbReference>
<evidence type="ECO:0000256" key="10">
    <source>
        <dbReference type="RuleBase" id="RU003662"/>
    </source>
</evidence>
<comment type="similarity">
    <text evidence="9 10">Belongs to the TrpA family.</text>
</comment>
<comment type="subunit">
    <text evidence="3 9">Tetramer of two alpha and two beta chains.</text>
</comment>
<evidence type="ECO:0000256" key="5">
    <source>
        <dbReference type="ARBA" id="ARBA00022822"/>
    </source>
</evidence>
<comment type="catalytic activity">
    <reaction evidence="8 9">
        <text>(1S,2R)-1-C-(indol-3-yl)glycerol 3-phosphate + L-serine = D-glyceraldehyde 3-phosphate + L-tryptophan + H2O</text>
        <dbReference type="Rhea" id="RHEA:10532"/>
        <dbReference type="ChEBI" id="CHEBI:15377"/>
        <dbReference type="ChEBI" id="CHEBI:33384"/>
        <dbReference type="ChEBI" id="CHEBI:57912"/>
        <dbReference type="ChEBI" id="CHEBI:58866"/>
        <dbReference type="ChEBI" id="CHEBI:59776"/>
        <dbReference type="EC" id="4.2.1.20"/>
    </reaction>
</comment>
<evidence type="ECO:0000256" key="2">
    <source>
        <dbReference type="ARBA" id="ARBA00004733"/>
    </source>
</evidence>
<name>A0A0P6XR64_9CHLR</name>
<dbReference type="EC" id="4.2.1.20" evidence="9"/>
<dbReference type="PATRIC" id="fig|70996.4.peg.3050"/>
<dbReference type="CDD" id="cd04724">
    <property type="entry name" value="Tryptophan_synthase_alpha"/>
    <property type="match status" value="1"/>
</dbReference>
<dbReference type="AlphaFoldDB" id="A0A0P6XR64"/>
<dbReference type="InterPro" id="IPR002028">
    <property type="entry name" value="Trp_synthase_suA"/>
</dbReference>
<comment type="caution">
    <text evidence="11">The sequence shown here is derived from an EMBL/GenBank/DDBJ whole genome shotgun (WGS) entry which is preliminary data.</text>
</comment>
<dbReference type="Gene3D" id="3.20.20.70">
    <property type="entry name" value="Aldolase class I"/>
    <property type="match status" value="1"/>
</dbReference>
<organism evidence="11 12">
    <name type="scientific">Herpetosiphon geysericola</name>
    <dbReference type="NCBI Taxonomy" id="70996"/>
    <lineage>
        <taxon>Bacteria</taxon>
        <taxon>Bacillati</taxon>
        <taxon>Chloroflexota</taxon>
        <taxon>Chloroflexia</taxon>
        <taxon>Herpetosiphonales</taxon>
        <taxon>Herpetosiphonaceae</taxon>
        <taxon>Herpetosiphon</taxon>
    </lineage>
</organism>
<dbReference type="PROSITE" id="PS00167">
    <property type="entry name" value="TRP_SYNTHASE_ALPHA"/>
    <property type="match status" value="1"/>
</dbReference>
<gene>
    <name evidence="9" type="primary">trpA</name>
    <name evidence="11" type="ORF">SE18_18890</name>
</gene>
<dbReference type="STRING" id="70996.SE18_18890"/>
<reference evidence="11 12" key="1">
    <citation type="submission" date="2015-07" db="EMBL/GenBank/DDBJ databases">
        <title>Whole genome sequence of Herpetosiphon geysericola DSM 7119.</title>
        <authorList>
            <person name="Hemp J."/>
            <person name="Ward L.M."/>
            <person name="Pace L.A."/>
            <person name="Fischer W.W."/>
        </authorList>
    </citation>
    <scope>NUCLEOTIDE SEQUENCE [LARGE SCALE GENOMIC DNA]</scope>
    <source>
        <strain evidence="11 12">DSM 7119</strain>
    </source>
</reference>
<dbReference type="SUPFAM" id="SSF51366">
    <property type="entry name" value="Ribulose-phoshate binding barrel"/>
    <property type="match status" value="1"/>
</dbReference>
<evidence type="ECO:0000256" key="6">
    <source>
        <dbReference type="ARBA" id="ARBA00023141"/>
    </source>
</evidence>
<dbReference type="NCBIfam" id="TIGR00262">
    <property type="entry name" value="trpA"/>
    <property type="match status" value="1"/>
</dbReference>
<dbReference type="HAMAP" id="MF_00131">
    <property type="entry name" value="Trp_synth_alpha"/>
    <property type="match status" value="1"/>
</dbReference>
<keyword evidence="5 9" id="KW-0822">Tryptophan biosynthesis</keyword>
<keyword evidence="12" id="KW-1185">Reference proteome</keyword>
<evidence type="ECO:0000256" key="3">
    <source>
        <dbReference type="ARBA" id="ARBA00011270"/>
    </source>
</evidence>
<accession>A0A0P6XR64</accession>
<dbReference type="FunFam" id="3.20.20.70:FF:000037">
    <property type="entry name" value="Tryptophan synthase alpha chain"/>
    <property type="match status" value="1"/>
</dbReference>
<evidence type="ECO:0000313" key="11">
    <source>
        <dbReference type="EMBL" id="KPL84942.1"/>
    </source>
</evidence>
<evidence type="ECO:0000256" key="8">
    <source>
        <dbReference type="ARBA" id="ARBA00049047"/>
    </source>
</evidence>
<dbReference type="OrthoDB" id="9804578at2"/>
<feature type="active site" description="Proton acceptor" evidence="9">
    <location>
        <position position="49"/>
    </location>
</feature>
<dbReference type="UniPathway" id="UPA00035">
    <property type="reaction ID" value="UER00044"/>
</dbReference>
<dbReference type="EMBL" id="LGKP01000026">
    <property type="protein sequence ID" value="KPL84942.1"/>
    <property type="molecule type" value="Genomic_DNA"/>
</dbReference>
<dbReference type="InterPro" id="IPR011060">
    <property type="entry name" value="RibuloseP-bd_barrel"/>
</dbReference>
<dbReference type="InterPro" id="IPR013785">
    <property type="entry name" value="Aldolase_TIM"/>
</dbReference>
<proteinExistence type="inferred from homology"/>
<evidence type="ECO:0000256" key="7">
    <source>
        <dbReference type="ARBA" id="ARBA00023239"/>
    </source>
</evidence>
<dbReference type="Proteomes" id="UP000050277">
    <property type="component" value="Unassembled WGS sequence"/>
</dbReference>
<keyword evidence="4 9" id="KW-0028">Amino-acid biosynthesis</keyword>
<feature type="active site" description="Proton acceptor" evidence="9">
    <location>
        <position position="60"/>
    </location>
</feature>
<sequence length="271" mass="28654">MSRIAQTFERLASQGRTALMPFLTIGYPERDSALSLAQALVAGGADMLELGMPFSDPLADGATIQRTTDIALANGVDLEFCLETVRQLRAAGLSIPLLLMGYFNPMFQYGVERFVAAAKAAGADGFIVPDLPPEEAQEFHAATKAHELDLVFLLAPTSTDARIAKVAGLSSGFIYCVALRGVTGARAALADDLGDFLARVRQHSQLPRAVGFGISKPEHVASVAKMAEGAICASALLDYIGSLPSDQQAAGAQQFVQNLRDAADQANGYHQ</sequence>
<comment type="function">
    <text evidence="1 9">The alpha subunit is responsible for the aldol cleavage of indoleglycerol phosphate to indole and glyceraldehyde 3-phosphate.</text>
</comment>
<evidence type="ECO:0000256" key="4">
    <source>
        <dbReference type="ARBA" id="ARBA00022605"/>
    </source>
</evidence>
<dbReference type="GO" id="GO:0004834">
    <property type="term" value="F:tryptophan synthase activity"/>
    <property type="evidence" value="ECO:0007669"/>
    <property type="project" value="UniProtKB-UniRule"/>
</dbReference>